<dbReference type="SUPFAM" id="SSF47648">
    <property type="entry name" value="Nucleoside phosphorylase/phosphoribosyltransferase N-terminal domain"/>
    <property type="match status" value="1"/>
</dbReference>
<evidence type="ECO:0000313" key="5">
    <source>
        <dbReference type="Proteomes" id="UP000252357"/>
    </source>
</evidence>
<dbReference type="Pfam" id="PF02885">
    <property type="entry name" value="Glycos_trans_3N"/>
    <property type="match status" value="1"/>
</dbReference>
<evidence type="ECO:0000256" key="2">
    <source>
        <dbReference type="ARBA" id="ARBA00022679"/>
    </source>
</evidence>
<dbReference type="InterPro" id="IPR036320">
    <property type="entry name" value="Glycosyl_Trfase_fam3_N_dom_sf"/>
</dbReference>
<dbReference type="GO" id="GO:0005829">
    <property type="term" value="C:cytosol"/>
    <property type="evidence" value="ECO:0007669"/>
    <property type="project" value="TreeGrafter"/>
</dbReference>
<dbReference type="InterPro" id="IPR017459">
    <property type="entry name" value="Glycosyl_Trfase_fam3_N_dom"/>
</dbReference>
<dbReference type="RefSeq" id="WP_114402533.1">
    <property type="nucleotide sequence ID" value="NZ_QPGB01000002.1"/>
</dbReference>
<keyword evidence="1" id="KW-0328">Glycosyltransferase</keyword>
<dbReference type="Gene3D" id="1.20.970.10">
    <property type="entry name" value="Transferase, Pyrimidine Nucleoside Phosphorylase, Chain C"/>
    <property type="match status" value="1"/>
</dbReference>
<dbReference type="GO" id="GO:0004048">
    <property type="term" value="F:anthranilate phosphoribosyltransferase activity"/>
    <property type="evidence" value="ECO:0007669"/>
    <property type="project" value="InterPro"/>
</dbReference>
<dbReference type="InterPro" id="IPR005940">
    <property type="entry name" value="Anthranilate_Pribosyl_Tfrase"/>
</dbReference>
<dbReference type="EMBL" id="QPGB01000002">
    <property type="protein sequence ID" value="RCS58450.1"/>
    <property type="molecule type" value="Genomic_DNA"/>
</dbReference>
<comment type="caution">
    <text evidence="4">The sequence shown here is derived from an EMBL/GenBank/DDBJ whole genome shotgun (WGS) entry which is preliminary data.</text>
</comment>
<proteinExistence type="predicted"/>
<dbReference type="Gene3D" id="3.40.1030.10">
    <property type="entry name" value="Nucleoside phosphorylase/phosphoribosyltransferase catalytic domain"/>
    <property type="match status" value="1"/>
</dbReference>
<keyword evidence="4" id="KW-0238">DNA-binding</keyword>
<dbReference type="OrthoDB" id="9768896at2"/>
<reference evidence="4 5" key="1">
    <citation type="journal article" date="2018" name="Int. J. Syst. Evol. Microbiol.">
        <title>Parvibium lacunae gen. nov., sp. nov., a new member of the family Alcaligenaceae isolated from a freshwater pond.</title>
        <authorList>
            <person name="Chen W.M."/>
            <person name="Xie P.B."/>
            <person name="Hsu M.Y."/>
            <person name="Sheu S.Y."/>
        </authorList>
    </citation>
    <scope>NUCLEOTIDE SEQUENCE [LARGE SCALE GENOMIC DNA]</scope>
    <source>
        <strain evidence="4 5">KMB9</strain>
    </source>
</reference>
<keyword evidence="5" id="KW-1185">Reference proteome</keyword>
<dbReference type="NCBIfam" id="NF006005">
    <property type="entry name" value="PRK08136.1"/>
    <property type="match status" value="1"/>
</dbReference>
<dbReference type="InterPro" id="IPR035902">
    <property type="entry name" value="Nuc_phospho_transferase"/>
</dbReference>
<name>A0A368L5N4_9BURK</name>
<feature type="domain" description="Glycosyl transferase family 3 N-terminal" evidence="3">
    <location>
        <begin position="9"/>
        <end position="72"/>
    </location>
</feature>
<dbReference type="GO" id="GO:0000162">
    <property type="term" value="P:L-tryptophan biosynthetic process"/>
    <property type="evidence" value="ECO:0007669"/>
    <property type="project" value="InterPro"/>
</dbReference>
<dbReference type="AlphaFoldDB" id="A0A368L5N4"/>
<protein>
    <submittedName>
        <fullName evidence="4">DNA-binding protein YbiB</fullName>
    </submittedName>
</protein>
<evidence type="ECO:0000256" key="1">
    <source>
        <dbReference type="ARBA" id="ARBA00022676"/>
    </source>
</evidence>
<gene>
    <name evidence="4" type="ORF">DU000_06455</name>
</gene>
<evidence type="ECO:0000313" key="4">
    <source>
        <dbReference type="EMBL" id="RCS58450.1"/>
    </source>
</evidence>
<organism evidence="4 5">
    <name type="scientific">Parvibium lacunae</name>
    <dbReference type="NCBI Taxonomy" id="1888893"/>
    <lineage>
        <taxon>Bacteria</taxon>
        <taxon>Pseudomonadati</taxon>
        <taxon>Pseudomonadota</taxon>
        <taxon>Betaproteobacteria</taxon>
        <taxon>Burkholderiales</taxon>
        <taxon>Alcaligenaceae</taxon>
        <taxon>Parvibium</taxon>
    </lineage>
</organism>
<sequence>MTLFDCAPLLKEIARGKDGARAMSREQARDLLLAILQQRVSPLHLGAVLVALRIKGESVEELAGFLEALRQHQQNQSWTLINPTSQFRPVILPSYNGARHQPNLVPLLALLLARQGVPTLVHGVASFPTRTTSYEIFQALGTPIATSHTEIQTHLAQKHLTVCVLETLNPALAELVALRRVMGVRNSSHTLCKLLQPFAEPAVRLVSYTHPEYALLHADYFKNHQPTDERTIVLRATEGEVVANPRRPQAQTLYVNGQANEVIAADLAPLTTLPDAPSDRSAAVTAAWINEVLAGQRPVPFAIQQQVQVIVQAARI</sequence>
<keyword evidence="2" id="KW-0808">Transferase</keyword>
<dbReference type="SUPFAM" id="SSF52418">
    <property type="entry name" value="Nucleoside phosphorylase/phosphoribosyltransferase catalytic domain"/>
    <property type="match status" value="1"/>
</dbReference>
<dbReference type="GO" id="GO:0003677">
    <property type="term" value="F:DNA binding"/>
    <property type="evidence" value="ECO:0007669"/>
    <property type="project" value="UniProtKB-KW"/>
</dbReference>
<dbReference type="PANTHER" id="PTHR43285:SF4">
    <property type="entry name" value="TRANSFERASE"/>
    <property type="match status" value="1"/>
</dbReference>
<evidence type="ECO:0000259" key="3">
    <source>
        <dbReference type="Pfam" id="PF02885"/>
    </source>
</evidence>
<accession>A0A368L5N4</accession>
<dbReference type="PANTHER" id="PTHR43285">
    <property type="entry name" value="ANTHRANILATE PHOSPHORIBOSYLTRANSFERASE"/>
    <property type="match status" value="1"/>
</dbReference>
<dbReference type="Proteomes" id="UP000252357">
    <property type="component" value="Unassembled WGS sequence"/>
</dbReference>